<organism evidence="1 2">
    <name type="scientific">Nephila pilipes</name>
    <name type="common">Giant wood spider</name>
    <name type="synonym">Nephila maculata</name>
    <dbReference type="NCBI Taxonomy" id="299642"/>
    <lineage>
        <taxon>Eukaryota</taxon>
        <taxon>Metazoa</taxon>
        <taxon>Ecdysozoa</taxon>
        <taxon>Arthropoda</taxon>
        <taxon>Chelicerata</taxon>
        <taxon>Arachnida</taxon>
        <taxon>Araneae</taxon>
        <taxon>Araneomorphae</taxon>
        <taxon>Entelegynae</taxon>
        <taxon>Araneoidea</taxon>
        <taxon>Nephilidae</taxon>
        <taxon>Nephila</taxon>
    </lineage>
</organism>
<proteinExistence type="predicted"/>
<sequence>MKTTKLVPDKQLRKDPPKGILGFIPQRITSKTKEQDGSFLVQTLFENGSERLHHQHLSITANLVHSKRNSLTGKQNINDRYDILGKRLFDSVLEPTKNVCFQIQHLRMVTDS</sequence>
<evidence type="ECO:0000313" key="2">
    <source>
        <dbReference type="Proteomes" id="UP000887013"/>
    </source>
</evidence>
<reference evidence="1" key="1">
    <citation type="submission" date="2020-08" db="EMBL/GenBank/DDBJ databases">
        <title>Multicomponent nature underlies the extraordinary mechanical properties of spider dragline silk.</title>
        <authorList>
            <person name="Kono N."/>
            <person name="Nakamura H."/>
            <person name="Mori M."/>
            <person name="Yoshida Y."/>
            <person name="Ohtoshi R."/>
            <person name="Malay A.D."/>
            <person name="Moran D.A.P."/>
            <person name="Tomita M."/>
            <person name="Numata K."/>
            <person name="Arakawa K."/>
        </authorList>
    </citation>
    <scope>NUCLEOTIDE SEQUENCE</scope>
</reference>
<name>A0A8X6N9J3_NEPPI</name>
<dbReference type="AlphaFoldDB" id="A0A8X6N9J3"/>
<accession>A0A8X6N9J3</accession>
<dbReference type="EMBL" id="BMAW01006905">
    <property type="protein sequence ID" value="GFT01148.1"/>
    <property type="molecule type" value="Genomic_DNA"/>
</dbReference>
<comment type="caution">
    <text evidence="1">The sequence shown here is derived from an EMBL/GenBank/DDBJ whole genome shotgun (WGS) entry which is preliminary data.</text>
</comment>
<gene>
    <name evidence="1" type="ORF">NPIL_214791</name>
</gene>
<protein>
    <submittedName>
        <fullName evidence="1">Uncharacterized protein</fullName>
    </submittedName>
</protein>
<dbReference type="Proteomes" id="UP000887013">
    <property type="component" value="Unassembled WGS sequence"/>
</dbReference>
<evidence type="ECO:0000313" key="1">
    <source>
        <dbReference type="EMBL" id="GFT01148.1"/>
    </source>
</evidence>
<keyword evidence="2" id="KW-1185">Reference proteome</keyword>